<evidence type="ECO:0000313" key="2">
    <source>
        <dbReference type="Ensembl" id="ENSNMLP00000019538.1"/>
    </source>
</evidence>
<proteinExistence type="predicted"/>
<dbReference type="SUPFAM" id="SSF52047">
    <property type="entry name" value="RNI-like"/>
    <property type="match status" value="2"/>
</dbReference>
<sequence>MEPSGTTTAGTGGQRPRDSGSVRRSPLDLIINQIRRKRSDRRPLGRLLSWASDRTAIRESAETEERIQSPEVGDGEHDIGWGRIRAFLHKLGKDTEKGKINLSHCDLTATDLLELGTLLPYVPQLEQLDLSWNELIGGSLRALTSHLNHMNWISALKLNGCRLDHQDIAALGEALSCLPSVEVLDLSWNGALGGGALQGLVGKLQPSLTELHLVACELTAADGTLLGGILSPLSRLCVLDVSCNPHFTDGVKELSSALSKAASLKTLRLQRVGLSPHSLQALGDSLQSVPSLRHLDLSCNRGLSGHLPLLTPHLTHLSLLETLDLSLTSATNPTPHSVLNLTRLLKDVTNEETMENIERLSGVFPLHVYQCEVFIMYFSVLAVPYLRCVDLSWCKVVGARLSLLLDALQPSVLQELRLSSCELTTDDVQHLASACHGGFLSSLRILDLSYNSPVGANGWSGLLTSGSQGGLGSLEELDLSLRPVASAPCSEWLPALFRALPRLTALKRLGLQRWTIEAKEKLQLDHCLKKRNVLLEMDAEERKESVNEDKTMPPEE</sequence>
<reference evidence="2" key="1">
    <citation type="submission" date="2025-08" db="UniProtKB">
        <authorList>
            <consortium name="Ensembl"/>
        </authorList>
    </citation>
    <scope>IDENTIFICATION</scope>
</reference>
<dbReference type="InterPro" id="IPR032675">
    <property type="entry name" value="LRR_dom_sf"/>
</dbReference>
<reference evidence="2" key="2">
    <citation type="submission" date="2025-09" db="UniProtKB">
        <authorList>
            <consortium name="Ensembl"/>
        </authorList>
    </citation>
    <scope>IDENTIFICATION</scope>
</reference>
<accession>A0A8C6WN51</accession>
<dbReference type="AlphaFoldDB" id="A0A8C6WN51"/>
<dbReference type="PANTHER" id="PTHR24109:SF3">
    <property type="entry name" value="LEUCINE-RICH REPEAT-CONTAINING PROTEIN 31"/>
    <property type="match status" value="1"/>
</dbReference>
<evidence type="ECO:0000256" key="1">
    <source>
        <dbReference type="SAM" id="MobiDB-lite"/>
    </source>
</evidence>
<dbReference type="Gene3D" id="3.80.10.10">
    <property type="entry name" value="Ribonuclease Inhibitor"/>
    <property type="match status" value="2"/>
</dbReference>
<protein>
    <submittedName>
        <fullName evidence="2">Leucine rich repeat containing 31</fullName>
    </submittedName>
</protein>
<organism evidence="2 3">
    <name type="scientific">Neogobius melanostomus</name>
    <name type="common">round goby</name>
    <dbReference type="NCBI Taxonomy" id="47308"/>
    <lineage>
        <taxon>Eukaryota</taxon>
        <taxon>Metazoa</taxon>
        <taxon>Chordata</taxon>
        <taxon>Craniata</taxon>
        <taxon>Vertebrata</taxon>
        <taxon>Euteleostomi</taxon>
        <taxon>Actinopterygii</taxon>
        <taxon>Neopterygii</taxon>
        <taxon>Teleostei</taxon>
        <taxon>Neoteleostei</taxon>
        <taxon>Acanthomorphata</taxon>
        <taxon>Gobiaria</taxon>
        <taxon>Gobiiformes</taxon>
        <taxon>Gobioidei</taxon>
        <taxon>Gobiidae</taxon>
        <taxon>Benthophilinae</taxon>
        <taxon>Neogobiini</taxon>
        <taxon>Neogobius</taxon>
    </lineage>
</organism>
<name>A0A8C6WN51_9GOBI</name>
<feature type="region of interest" description="Disordered" evidence="1">
    <location>
        <begin position="1"/>
        <end position="27"/>
    </location>
</feature>
<dbReference type="InterPro" id="IPR042419">
    <property type="entry name" value="LRC31"/>
</dbReference>
<dbReference type="Ensembl" id="ENSNMLT00000021959.1">
    <property type="protein sequence ID" value="ENSNMLP00000019538.1"/>
    <property type="gene ID" value="ENSNMLG00000012839.1"/>
</dbReference>
<keyword evidence="3" id="KW-1185">Reference proteome</keyword>
<dbReference type="Proteomes" id="UP000694523">
    <property type="component" value="Unplaced"/>
</dbReference>
<evidence type="ECO:0000313" key="3">
    <source>
        <dbReference type="Proteomes" id="UP000694523"/>
    </source>
</evidence>
<dbReference type="PANTHER" id="PTHR24109">
    <property type="entry name" value="LEUCINE-RICH REPEAT-CONTAINING PROTEIN 31"/>
    <property type="match status" value="1"/>
</dbReference>